<protein>
    <submittedName>
        <fullName evidence="1">Uncharacterized protein</fullName>
    </submittedName>
</protein>
<dbReference type="EMBL" id="BTSX01000004">
    <property type="protein sequence ID" value="GMS97613.1"/>
    <property type="molecule type" value="Genomic_DNA"/>
</dbReference>
<evidence type="ECO:0000313" key="2">
    <source>
        <dbReference type="Proteomes" id="UP001432027"/>
    </source>
</evidence>
<reference evidence="1" key="1">
    <citation type="submission" date="2023-10" db="EMBL/GenBank/DDBJ databases">
        <title>Genome assembly of Pristionchus species.</title>
        <authorList>
            <person name="Yoshida K."/>
            <person name="Sommer R.J."/>
        </authorList>
    </citation>
    <scope>NUCLEOTIDE SEQUENCE</scope>
    <source>
        <strain evidence="1">RS0144</strain>
    </source>
</reference>
<organism evidence="1 2">
    <name type="scientific">Pristionchus entomophagus</name>
    <dbReference type="NCBI Taxonomy" id="358040"/>
    <lineage>
        <taxon>Eukaryota</taxon>
        <taxon>Metazoa</taxon>
        <taxon>Ecdysozoa</taxon>
        <taxon>Nematoda</taxon>
        <taxon>Chromadorea</taxon>
        <taxon>Rhabditida</taxon>
        <taxon>Rhabditina</taxon>
        <taxon>Diplogasteromorpha</taxon>
        <taxon>Diplogasteroidea</taxon>
        <taxon>Neodiplogasteridae</taxon>
        <taxon>Pristionchus</taxon>
    </lineage>
</organism>
<gene>
    <name evidence="1" type="ORF">PENTCL1PPCAC_19788</name>
</gene>
<keyword evidence="2" id="KW-1185">Reference proteome</keyword>
<dbReference type="AlphaFoldDB" id="A0AAV5TTR2"/>
<feature type="non-terminal residue" evidence="1">
    <location>
        <position position="90"/>
    </location>
</feature>
<proteinExistence type="predicted"/>
<comment type="caution">
    <text evidence="1">The sequence shown here is derived from an EMBL/GenBank/DDBJ whole genome shotgun (WGS) entry which is preliminary data.</text>
</comment>
<dbReference type="Proteomes" id="UP001432027">
    <property type="component" value="Unassembled WGS sequence"/>
</dbReference>
<evidence type="ECO:0000313" key="1">
    <source>
        <dbReference type="EMBL" id="GMS97613.1"/>
    </source>
</evidence>
<sequence>NLLISQCEHSSYCHIFSSSSASSTSSSNRLTTSSPHIFLATSRRIVSLTSGSSCRFISPTAFAHHSRFSFSLSSSSPAQSWISFHTANVI</sequence>
<feature type="non-terminal residue" evidence="1">
    <location>
        <position position="1"/>
    </location>
</feature>
<accession>A0AAV5TTR2</accession>
<name>A0AAV5TTR2_9BILA</name>